<reference evidence="1" key="1">
    <citation type="submission" date="2021-06" db="EMBL/GenBank/DDBJ databases">
        <title>Sequencing of actinobacteria type strains.</title>
        <authorList>
            <person name="Nguyen G.-S."/>
            <person name="Wentzel A."/>
        </authorList>
    </citation>
    <scope>NUCLEOTIDE SEQUENCE</scope>
    <source>
        <strain evidence="1">P38-E01</strain>
    </source>
</reference>
<proteinExistence type="predicted"/>
<organism evidence="1 2">
    <name type="scientific">Streptomyces tardus</name>
    <dbReference type="NCBI Taxonomy" id="2780544"/>
    <lineage>
        <taxon>Bacteria</taxon>
        <taxon>Bacillati</taxon>
        <taxon>Actinomycetota</taxon>
        <taxon>Actinomycetes</taxon>
        <taxon>Kitasatosporales</taxon>
        <taxon>Streptomycetaceae</taxon>
        <taxon>Streptomyces</taxon>
    </lineage>
</organism>
<dbReference type="AlphaFoldDB" id="A0A949NB16"/>
<name>A0A949NB16_9ACTN</name>
<dbReference type="Proteomes" id="UP000694501">
    <property type="component" value="Unassembled WGS sequence"/>
</dbReference>
<evidence type="ECO:0000313" key="2">
    <source>
        <dbReference type="Proteomes" id="UP000694501"/>
    </source>
</evidence>
<dbReference type="RefSeq" id="WP_211039538.1">
    <property type="nucleotide sequence ID" value="NZ_JAELVF020000004.1"/>
</dbReference>
<sequence length="211" mass="23852">MGITHEDLLQVFNEEEISRRDRIEGVDTVDPSTLHALQNIGVPTPPSPWFEYVEDLGSSETVIEIDEPTRQSGGITSSALLCIAEIPYDTIVLDPADGKVYCVPSGGSIYQLNTSLENYIHFTLILHQHALPREKDGEWDLDAQDSEAARQQIQHLWREVDPAALGIRESAWYRVLLDFVDPEAHHHSDAVTYPYPHFEEDLIRTHAGENR</sequence>
<comment type="caution">
    <text evidence="1">The sequence shown here is derived from an EMBL/GenBank/DDBJ whole genome shotgun (WGS) entry which is preliminary data.</text>
</comment>
<evidence type="ECO:0000313" key="1">
    <source>
        <dbReference type="EMBL" id="MBU7600408.1"/>
    </source>
</evidence>
<accession>A0A949NB16</accession>
<dbReference type="InterPro" id="IPR025851">
    <property type="entry name" value="SUKH-4"/>
</dbReference>
<keyword evidence="2" id="KW-1185">Reference proteome</keyword>
<gene>
    <name evidence="1" type="ORF">JGS22_022945</name>
</gene>
<dbReference type="EMBL" id="JAELVF020000004">
    <property type="protein sequence ID" value="MBU7600408.1"/>
    <property type="molecule type" value="Genomic_DNA"/>
</dbReference>
<protein>
    <submittedName>
        <fullName evidence="1">SUKH-4 family immunity protein</fullName>
    </submittedName>
</protein>
<dbReference type="Pfam" id="PF14435">
    <property type="entry name" value="SUKH-4"/>
    <property type="match status" value="1"/>
</dbReference>